<proteinExistence type="predicted"/>
<sequence length="70" mass="7806">MNYATKPQKIGGISALSIIELKVEAKRLEGKAFDVCVKFEVNRNQTLNGQSANKCIILQAHELTDVVYVR</sequence>
<evidence type="ECO:0000313" key="2">
    <source>
        <dbReference type="Proteomes" id="UP000008152"/>
    </source>
</evidence>
<dbReference type="KEGG" id="vha:VIBHAR_01491"/>
<dbReference type="PATRIC" id="fig|338187.36.peg.1411"/>
<dbReference type="AlphaFoldDB" id="A7MZP7"/>
<evidence type="ECO:0000313" key="1">
    <source>
        <dbReference type="EMBL" id="ABU70461.1"/>
    </source>
</evidence>
<accession>A7MZP7</accession>
<organism evidence="1 2">
    <name type="scientific">Vibrio campbellii (strain ATCC BAA-1116)</name>
    <dbReference type="NCBI Taxonomy" id="2902295"/>
    <lineage>
        <taxon>Bacteria</taxon>
        <taxon>Pseudomonadati</taxon>
        <taxon>Pseudomonadota</taxon>
        <taxon>Gammaproteobacteria</taxon>
        <taxon>Vibrionales</taxon>
        <taxon>Vibrionaceae</taxon>
        <taxon>Vibrio</taxon>
    </lineage>
</organism>
<name>A7MZP7_VIBC1</name>
<protein>
    <submittedName>
        <fullName evidence="1">Uncharacterized protein</fullName>
    </submittedName>
</protein>
<reference evidence="1 2" key="1">
    <citation type="submission" date="2007-08" db="EMBL/GenBank/DDBJ databases">
        <authorList>
            <consortium name="The Vibrio harveyi Genome Sequencing Project"/>
            <person name="Bassler B."/>
            <person name="Clifton S.W."/>
            <person name="Fulton L."/>
            <person name="Delehaunty K."/>
            <person name="Fronick C."/>
            <person name="Harrison M."/>
            <person name="Markivic C."/>
            <person name="Fulton R."/>
            <person name="Tin-Wollam A.-M."/>
            <person name="Shah N."/>
            <person name="Pepin K."/>
            <person name="Nash W."/>
            <person name="Thiruvilangam P."/>
            <person name="Bhonagiri V."/>
            <person name="Waters C."/>
            <person name="Tu K.C."/>
            <person name="Irgon J."/>
            <person name="Wilson R.K."/>
        </authorList>
    </citation>
    <scope>NUCLEOTIDE SEQUENCE [LARGE SCALE GENOMIC DNA]</scope>
    <source>
        <strain evidence="2">ATCC BAA-1116 / BB120</strain>
    </source>
</reference>
<dbReference type="Proteomes" id="UP000008152">
    <property type="component" value="Chromosome I"/>
</dbReference>
<gene>
    <name evidence="1" type="ordered locus">VIBHAR_01491</name>
</gene>
<dbReference type="EMBL" id="CP000789">
    <property type="protein sequence ID" value="ABU70461.1"/>
    <property type="molecule type" value="Genomic_DNA"/>
</dbReference>